<feature type="region of interest" description="Disordered" evidence="1">
    <location>
        <begin position="34"/>
        <end position="78"/>
    </location>
</feature>
<dbReference type="Proteomes" id="UP000032604">
    <property type="component" value="Chromosome"/>
</dbReference>
<evidence type="ECO:0000313" key="4">
    <source>
        <dbReference type="Proteomes" id="UP000032604"/>
    </source>
</evidence>
<dbReference type="OrthoDB" id="4981253at2"/>
<feature type="compositionally biased region" description="Basic and acidic residues" evidence="1">
    <location>
        <begin position="60"/>
        <end position="69"/>
    </location>
</feature>
<reference evidence="2 4" key="1">
    <citation type="journal article" date="2015" name="Genome Announc.">
        <title>Complete Genome Sequence of Clavibacter michiganensis subsp. insidiosus R1-1 Using PacBio Single-Molecule Real-Time Technology.</title>
        <authorList>
            <person name="Lu Y."/>
            <person name="Samac D.A."/>
            <person name="Glazebrook J."/>
            <person name="Ishimaru C.A."/>
        </authorList>
    </citation>
    <scope>NUCLEOTIDE SEQUENCE [LARGE SCALE GENOMIC DNA]</scope>
    <source>
        <strain evidence="2 4">R1-1</strain>
    </source>
</reference>
<proteinExistence type="predicted"/>
<dbReference type="RefSeq" id="WP_045529715.1">
    <property type="nucleotide sequence ID" value="NZ_CP011043.1"/>
</dbReference>
<dbReference type="EMBL" id="QWEA01001125">
    <property type="protein sequence ID" value="RIJ06120.1"/>
    <property type="molecule type" value="Genomic_DNA"/>
</dbReference>
<dbReference type="PATRIC" id="fig|33014.5.peg.2842"/>
<dbReference type="Proteomes" id="UP000266634">
    <property type="component" value="Unassembled WGS sequence"/>
</dbReference>
<name>A0A0D5CL62_9MICO</name>
<gene>
    <name evidence="3" type="ORF">DZF93_17105</name>
    <name evidence="2" type="ORF">VO01_13780</name>
</gene>
<dbReference type="HOGENOM" id="CLU_2618102_0_0_11"/>
<evidence type="ECO:0000313" key="3">
    <source>
        <dbReference type="EMBL" id="RIJ06120.1"/>
    </source>
</evidence>
<protein>
    <recommendedName>
        <fullName evidence="6">Type IV secretion protein Rhs</fullName>
    </recommendedName>
</protein>
<dbReference type="EMBL" id="CP011043">
    <property type="protein sequence ID" value="AJW80049.1"/>
    <property type="molecule type" value="Genomic_DNA"/>
</dbReference>
<dbReference type="KEGG" id="cmh:VO01_13780"/>
<sequence length="78" mass="8714">MTRGKDREGGPRRERGFGAAIERFNERLRPYLGAPPLGPYTDDPVPEPQSRLCPMCGKPMPDHDIDRSGARTQVHCPV</sequence>
<evidence type="ECO:0000313" key="2">
    <source>
        <dbReference type="EMBL" id="AJW80049.1"/>
    </source>
</evidence>
<dbReference type="AlphaFoldDB" id="A0A0D5CL62"/>
<accession>A0A0D5CL62</accession>
<evidence type="ECO:0000313" key="5">
    <source>
        <dbReference type="Proteomes" id="UP000266634"/>
    </source>
</evidence>
<evidence type="ECO:0000256" key="1">
    <source>
        <dbReference type="SAM" id="MobiDB-lite"/>
    </source>
</evidence>
<evidence type="ECO:0008006" key="6">
    <source>
        <dbReference type="Google" id="ProtNLM"/>
    </source>
</evidence>
<organism evidence="2 4">
    <name type="scientific">Clavibacter michiganensis subsp. insidiosus</name>
    <dbReference type="NCBI Taxonomy" id="33014"/>
    <lineage>
        <taxon>Bacteria</taxon>
        <taxon>Bacillati</taxon>
        <taxon>Actinomycetota</taxon>
        <taxon>Actinomycetes</taxon>
        <taxon>Micrococcales</taxon>
        <taxon>Microbacteriaceae</taxon>
        <taxon>Clavibacter</taxon>
    </lineage>
</organism>
<reference evidence="3 5" key="2">
    <citation type="submission" date="2018-08" db="EMBL/GenBank/DDBJ databases">
        <title>Genome Sequence of Clavibacter michiganensis Subspecies type strains, and the Atypical Peach-Colored Strains Isolated from Tomato.</title>
        <authorList>
            <person name="Osdaghi E."/>
            <person name="Portier P."/>
            <person name="Briand M."/>
            <person name="Jacques M.-A."/>
        </authorList>
    </citation>
    <scope>NUCLEOTIDE SEQUENCE [LARGE SCALE GENOMIC DNA]</scope>
    <source>
        <strain evidence="3 5">CFBP 6488</strain>
    </source>
</reference>